<dbReference type="EMBL" id="JALKHS010000005">
    <property type="protein sequence ID" value="MCK0530533.1"/>
    <property type="molecule type" value="Genomic_DNA"/>
</dbReference>
<protein>
    <submittedName>
        <fullName evidence="2">Sugar phosphate isomerase/epimerase</fullName>
    </submittedName>
</protein>
<comment type="caution">
    <text evidence="2">The sequence shown here is derived from an EMBL/GenBank/DDBJ whole genome shotgun (WGS) entry which is preliminary data.</text>
</comment>
<feature type="domain" description="Xylose isomerase-like TIM barrel" evidence="1">
    <location>
        <begin position="24"/>
        <end position="269"/>
    </location>
</feature>
<reference evidence="2 3" key="1">
    <citation type="submission" date="2022-04" db="EMBL/GenBank/DDBJ databases">
        <authorList>
            <person name="Huq M.A."/>
        </authorList>
    </citation>
    <scope>NUCLEOTIDE SEQUENCE [LARGE SCALE GENOMIC DNA]</scope>
    <source>
        <strain evidence="2 3">MAH-33</strain>
    </source>
</reference>
<name>A0ABT0DTU3_9SPHN</name>
<dbReference type="Gene3D" id="3.20.20.150">
    <property type="entry name" value="Divalent-metal-dependent TIM barrel enzymes"/>
    <property type="match status" value="1"/>
</dbReference>
<dbReference type="InterPro" id="IPR050312">
    <property type="entry name" value="IolE/XylAMocC-like"/>
</dbReference>
<proteinExistence type="predicted"/>
<dbReference type="GO" id="GO:0016853">
    <property type="term" value="F:isomerase activity"/>
    <property type="evidence" value="ECO:0007669"/>
    <property type="project" value="UniProtKB-KW"/>
</dbReference>
<gene>
    <name evidence="2" type="ORF">MU848_02920</name>
</gene>
<dbReference type="RefSeq" id="WP_247230149.1">
    <property type="nucleotide sequence ID" value="NZ_JALKHS010000005.1"/>
</dbReference>
<evidence type="ECO:0000313" key="2">
    <source>
        <dbReference type="EMBL" id="MCK0530533.1"/>
    </source>
</evidence>
<keyword evidence="3" id="KW-1185">Reference proteome</keyword>
<dbReference type="InterPro" id="IPR013022">
    <property type="entry name" value="Xyl_isomerase-like_TIM-brl"/>
</dbReference>
<dbReference type="SUPFAM" id="SSF51658">
    <property type="entry name" value="Xylose isomerase-like"/>
    <property type="match status" value="1"/>
</dbReference>
<dbReference type="InterPro" id="IPR036237">
    <property type="entry name" value="Xyl_isomerase-like_sf"/>
</dbReference>
<evidence type="ECO:0000313" key="3">
    <source>
        <dbReference type="Proteomes" id="UP001203512"/>
    </source>
</evidence>
<organism evidence="2 3">
    <name type="scientific">Sphingobium agri</name>
    <dbReference type="NCBI Taxonomy" id="2933566"/>
    <lineage>
        <taxon>Bacteria</taxon>
        <taxon>Pseudomonadati</taxon>
        <taxon>Pseudomonadota</taxon>
        <taxon>Alphaproteobacteria</taxon>
        <taxon>Sphingomonadales</taxon>
        <taxon>Sphingomonadaceae</taxon>
        <taxon>Sphingobium</taxon>
    </lineage>
</organism>
<dbReference type="PANTHER" id="PTHR12110:SF48">
    <property type="entry name" value="BLL3656 PROTEIN"/>
    <property type="match status" value="1"/>
</dbReference>
<sequence>MTADPMLVLSGPPFGHLPLLDRLAPAREAGFSAISLMPGDIWSLEAAGMNAVEIGQRIADHGLAVMEMDCTACWLPSQRTAGDDVPMATLLRSLTPDRVIEAAARIGSPSVTAVEMMGVTTSLDEAAEAFAYLCDLAAEHGLKVHIEFLPFGGIPDLASAWAIVQAAGRINGGLTLDSWHFFRSGSSFELLEQIPGSRIHTIQINDAPAKAEPDLLQETMSARLIPGRGSFDLPRFIRTLDRTGTEAPISVEIFSASTRSAPMAEAIKSWAPAARDIIRKAREIQ</sequence>
<dbReference type="PANTHER" id="PTHR12110">
    <property type="entry name" value="HYDROXYPYRUVATE ISOMERASE"/>
    <property type="match status" value="1"/>
</dbReference>
<evidence type="ECO:0000259" key="1">
    <source>
        <dbReference type="Pfam" id="PF01261"/>
    </source>
</evidence>
<keyword evidence="2" id="KW-0413">Isomerase</keyword>
<dbReference type="Proteomes" id="UP001203512">
    <property type="component" value="Unassembled WGS sequence"/>
</dbReference>
<accession>A0ABT0DTU3</accession>
<dbReference type="Pfam" id="PF01261">
    <property type="entry name" value="AP_endonuc_2"/>
    <property type="match status" value="1"/>
</dbReference>